<dbReference type="PROSITE" id="PS00678">
    <property type="entry name" value="WD_REPEATS_1"/>
    <property type="match status" value="1"/>
</dbReference>
<gene>
    <name evidence="5" type="ORF">BN7_1709</name>
</gene>
<dbReference type="Proteomes" id="UP000009328">
    <property type="component" value="Unassembled WGS sequence"/>
</dbReference>
<comment type="similarity">
    <text evidence="3">Belongs to the THOC3 family.</text>
</comment>
<name>K0KAY9_WICCF</name>
<dbReference type="InterPro" id="IPR036322">
    <property type="entry name" value="WD40_repeat_dom_sf"/>
</dbReference>
<sequence>MTVQYFRDLVTVTLPDNANASRTSRYRPNEVITLQWNNPASRIAYSRTDGTLRIWKLNNCELVNLPPVVIDDCHAKQVESISWNPASETDLATVGNDEKVKIWNTQRGALIKEMDVGVNGNILVQYSGDAKYIVSISKQNVINIIDSKSYNIVETIKIEKNVYSVTWNNNSSFLFFGLSDGSILLYKFANDKLNHLHTLKGHRSIIKSLKFEARGNRLVAGSNEGSVTIWSMDTMAVTSIYAEIDEPVAQVDISRDGTYLSITYEDGEPAKIFEISSHNEFHKLPKCIAGASTYPNLWFCPIKTLFAYSTSDGEVLLTMKGSGQGGRSRDR</sequence>
<dbReference type="PROSITE" id="PS50082">
    <property type="entry name" value="WD_REPEATS_2"/>
    <property type="match status" value="3"/>
</dbReference>
<dbReference type="InterPro" id="IPR015943">
    <property type="entry name" value="WD40/YVTN_repeat-like_dom_sf"/>
</dbReference>
<comment type="caution">
    <text evidence="5">The sequence shown here is derived from an EMBL/GenBank/DDBJ whole genome shotgun (WGS) entry which is preliminary data.</text>
</comment>
<evidence type="ECO:0000256" key="1">
    <source>
        <dbReference type="ARBA" id="ARBA00022574"/>
    </source>
</evidence>
<dbReference type="PROSITE" id="PS50294">
    <property type="entry name" value="WD_REPEATS_REGION"/>
    <property type="match status" value="1"/>
</dbReference>
<dbReference type="STRING" id="1206466.K0KAY9"/>
<dbReference type="PANTHER" id="PTHR22839">
    <property type="entry name" value="THO COMPLEX SUBUNIT 3 THO3"/>
    <property type="match status" value="1"/>
</dbReference>
<proteinExistence type="inferred from homology"/>
<dbReference type="Gene3D" id="2.130.10.10">
    <property type="entry name" value="YVTN repeat-like/Quinoprotein amine dehydrogenase"/>
    <property type="match status" value="2"/>
</dbReference>
<dbReference type="Pfam" id="PF00400">
    <property type="entry name" value="WD40"/>
    <property type="match status" value="3"/>
</dbReference>
<feature type="repeat" description="WD" evidence="4">
    <location>
        <begin position="71"/>
        <end position="113"/>
    </location>
</feature>
<feature type="repeat" description="WD" evidence="4">
    <location>
        <begin position="24"/>
        <end position="65"/>
    </location>
</feature>
<dbReference type="GO" id="GO:0000445">
    <property type="term" value="C:THO complex part of transcription export complex"/>
    <property type="evidence" value="ECO:0007669"/>
    <property type="project" value="TreeGrafter"/>
</dbReference>
<keyword evidence="6" id="KW-1185">Reference proteome</keyword>
<dbReference type="SMART" id="SM00320">
    <property type="entry name" value="WD40"/>
    <property type="match status" value="5"/>
</dbReference>
<organism evidence="5 6">
    <name type="scientific">Wickerhamomyces ciferrii (strain ATCC 14091 / BCRC 22168 / CBS 111 / JCM 3599 / NBRC 0793 / NRRL Y-1031 F-60-10)</name>
    <name type="common">Yeast</name>
    <name type="synonym">Pichia ciferrii</name>
    <dbReference type="NCBI Taxonomy" id="1206466"/>
    <lineage>
        <taxon>Eukaryota</taxon>
        <taxon>Fungi</taxon>
        <taxon>Dikarya</taxon>
        <taxon>Ascomycota</taxon>
        <taxon>Saccharomycotina</taxon>
        <taxon>Saccharomycetes</taxon>
        <taxon>Phaffomycetales</taxon>
        <taxon>Wickerhamomycetaceae</taxon>
        <taxon>Wickerhamomyces</taxon>
    </lineage>
</organism>
<dbReference type="InParanoid" id="K0KAY9"/>
<keyword evidence="1 4" id="KW-0853">WD repeat</keyword>
<reference evidence="5 6" key="1">
    <citation type="journal article" date="2012" name="Eukaryot. Cell">
        <title>Draft genome sequence of Wickerhamomyces ciferrii NRRL Y-1031 F-60-10.</title>
        <authorList>
            <person name="Schneider J."/>
            <person name="Andrea H."/>
            <person name="Blom J."/>
            <person name="Jaenicke S."/>
            <person name="Ruckert C."/>
            <person name="Schorsch C."/>
            <person name="Szczepanowski R."/>
            <person name="Farwick M."/>
            <person name="Goesmann A."/>
            <person name="Puhler A."/>
            <person name="Schaffer S."/>
            <person name="Tauch A."/>
            <person name="Kohler T."/>
            <person name="Brinkrolf K."/>
        </authorList>
    </citation>
    <scope>NUCLEOTIDE SEQUENCE [LARGE SCALE GENOMIC DNA]</scope>
    <source>
        <strain evidence="6">ATCC 14091 / BCRC 22168 / CBS 111 / JCM 3599 / NBRC 0793 / NRRL Y-1031 F-60-10</strain>
    </source>
</reference>
<protein>
    <submittedName>
        <fullName evidence="5">WD repeat-containing protein</fullName>
    </submittedName>
</protein>
<dbReference type="EMBL" id="CAIF01000039">
    <property type="protein sequence ID" value="CCH42165.1"/>
    <property type="molecule type" value="Genomic_DNA"/>
</dbReference>
<keyword evidence="2" id="KW-0677">Repeat</keyword>
<evidence type="ECO:0000313" key="6">
    <source>
        <dbReference type="Proteomes" id="UP000009328"/>
    </source>
</evidence>
<dbReference type="PANTHER" id="PTHR22839:SF0">
    <property type="entry name" value="THO COMPLEX SUBUNIT 3"/>
    <property type="match status" value="1"/>
</dbReference>
<feature type="repeat" description="WD" evidence="4">
    <location>
        <begin position="199"/>
        <end position="240"/>
    </location>
</feature>
<dbReference type="InterPro" id="IPR040132">
    <property type="entry name" value="Tex1/THOC3"/>
</dbReference>
<dbReference type="InterPro" id="IPR019775">
    <property type="entry name" value="WD40_repeat_CS"/>
</dbReference>
<dbReference type="FunCoup" id="K0KAY9">
    <property type="interactions" value="744"/>
</dbReference>
<evidence type="ECO:0000256" key="4">
    <source>
        <dbReference type="PROSITE-ProRule" id="PRU00221"/>
    </source>
</evidence>
<dbReference type="AlphaFoldDB" id="K0KAY9"/>
<evidence type="ECO:0000256" key="2">
    <source>
        <dbReference type="ARBA" id="ARBA00022737"/>
    </source>
</evidence>
<dbReference type="eggNOG" id="KOG4155">
    <property type="taxonomic scope" value="Eukaryota"/>
</dbReference>
<dbReference type="GO" id="GO:0006406">
    <property type="term" value="P:mRNA export from nucleus"/>
    <property type="evidence" value="ECO:0007669"/>
    <property type="project" value="InterPro"/>
</dbReference>
<dbReference type="HOGENOM" id="CLU_071878_0_0_1"/>
<dbReference type="InterPro" id="IPR001680">
    <property type="entry name" value="WD40_rpt"/>
</dbReference>
<dbReference type="SUPFAM" id="SSF50978">
    <property type="entry name" value="WD40 repeat-like"/>
    <property type="match status" value="1"/>
</dbReference>
<evidence type="ECO:0000313" key="5">
    <source>
        <dbReference type="EMBL" id="CCH42165.1"/>
    </source>
</evidence>
<accession>K0KAY9</accession>
<evidence type="ECO:0000256" key="3">
    <source>
        <dbReference type="ARBA" id="ARBA00046343"/>
    </source>
</evidence>